<dbReference type="Proteomes" id="UP000321567">
    <property type="component" value="Unassembled WGS sequence"/>
</dbReference>
<dbReference type="AlphaFoldDB" id="A0A512H511"/>
<keyword evidence="5" id="KW-0106">Calcium</keyword>
<proteinExistence type="inferred from homology"/>
<evidence type="ECO:0000256" key="5">
    <source>
        <dbReference type="PIRSR" id="PIRSR001227-2"/>
    </source>
</evidence>
<feature type="binding site" evidence="5">
    <location>
        <position position="330"/>
    </location>
    <ligand>
        <name>Ca(2+)</name>
        <dbReference type="ChEBI" id="CHEBI:29108"/>
    </ligand>
</feature>
<evidence type="ECO:0000313" key="6">
    <source>
        <dbReference type="EMBL" id="GEO80470.1"/>
    </source>
</evidence>
<feature type="binding site" evidence="5">
    <location>
        <position position="202"/>
    </location>
    <ligand>
        <name>Ca(2+)</name>
        <dbReference type="ChEBI" id="CHEBI:29108"/>
    </ligand>
</feature>
<comment type="cofactor">
    <cofactor evidence="5">
        <name>Ca(2+)</name>
        <dbReference type="ChEBI" id="CHEBI:29108"/>
    </cofactor>
    <text evidence="5">Binds 1 Ca(2+) ion per dimer.</text>
</comment>
<feature type="binding site" evidence="5">
    <location>
        <position position="333"/>
    </location>
    <ligand>
        <name>Ca(2+)</name>
        <dbReference type="ChEBI" id="CHEBI:29108"/>
    </ligand>
</feature>
<dbReference type="InterPro" id="IPR043147">
    <property type="entry name" value="Penicillin_amidase_A-knob"/>
</dbReference>
<keyword evidence="5" id="KW-0479">Metal-binding</keyword>
<comment type="similarity">
    <text evidence="1">Belongs to the peptidase S45 family.</text>
</comment>
<evidence type="ECO:0000256" key="4">
    <source>
        <dbReference type="PIRSR" id="PIRSR001227-1"/>
    </source>
</evidence>
<name>A0A512H511_9PROT</name>
<dbReference type="InterPro" id="IPR023343">
    <property type="entry name" value="Penicillin_amidase_dom1"/>
</dbReference>
<dbReference type="GO" id="GO:0046872">
    <property type="term" value="F:metal ion binding"/>
    <property type="evidence" value="ECO:0007669"/>
    <property type="project" value="UniProtKB-KW"/>
</dbReference>
<organism evidence="6 7">
    <name type="scientific">Pararhodospirillum oryzae</name>
    <dbReference type="NCBI Taxonomy" id="478448"/>
    <lineage>
        <taxon>Bacteria</taxon>
        <taxon>Pseudomonadati</taxon>
        <taxon>Pseudomonadota</taxon>
        <taxon>Alphaproteobacteria</taxon>
        <taxon>Rhodospirillales</taxon>
        <taxon>Rhodospirillaceae</taxon>
        <taxon>Pararhodospirillum</taxon>
    </lineage>
</organism>
<dbReference type="PANTHER" id="PTHR34218:SF4">
    <property type="entry name" value="ACYL-HOMOSERINE LACTONE ACYLASE QUIP"/>
    <property type="match status" value="1"/>
</dbReference>
<sequence>MRILALILAVLFALLFALWVALSSSMPLTSGAVAVPVGGALPAVTPADGPPLPAPGLEGGVTITRDRYGIPTIRAISARDAAFGLGFVHAQDRLWQMESMRRLGQGRLAELLGAPVLPLDRFTRALGLVPLAEAAFQRLPAATRARFEAYAAGVNHAVRTHTGALPPEFLVLLHRPEPWRPVDSLLWGRLMGLWLSADWTEELVRAAMLDVLDARHLRSLWPALADTDLDAARALFSAPQARAALDALPAALAPTLASNAWAVGGALGATGGPLLAGDPHLGFQAPIQWYLARLETPEGSWTGATTPGVPLVIIGHGDHVAWSFTTTHADTADLFVEQPVNARGEADPGGDHVLTPQGPRPFKTRTEILKVRFGDPETLVVRETEHGPVVSDVLLGRLGTLARERSDRTGRVLTLATPVLAADDDTALALDRLGRARSAAEVLEALHDFGAPSQTLVFATRDGAIGRVSPGRIPLRAQGPARLPTPGWEEAHQWTGYAPFEALPQALDPPEGFVFNTNSRLVPRDPALFLADEWPGEARAARLERLLAHKAPHAAADMTTLQMDTVSVAAARLLPILLDFPEAMRASDPALARAWALLADPGWQFDMAAPRPEPLVWAAWLQALVKALYADEMGPAWPLWARVDPPGIARALTRDTFWCDDVATPETETCDALKARTLAQAVQTVFGATGDGAAPPPPAPPAFNRAWGSEHRARFKNPFWSQIPVPGLDALTTLEVPTGGDDFTLSRGSWTLEGPDAFTHHHGAGMRLVVDLATPDEAGFILATGQSGHPLSPHYADMLPLWQAGRLIAVNGKDASGGTLVLAPTGLAPPGR</sequence>
<dbReference type="Gene3D" id="1.10.1400.10">
    <property type="match status" value="1"/>
</dbReference>
<keyword evidence="7" id="KW-1185">Reference proteome</keyword>
<dbReference type="PIRSF" id="PIRSF001227">
    <property type="entry name" value="Pen_acylase"/>
    <property type="match status" value="1"/>
</dbReference>
<gene>
    <name evidence="6" type="ORF">ROR02_06010</name>
</gene>
<accession>A0A512H511</accession>
<evidence type="ECO:0000256" key="1">
    <source>
        <dbReference type="ARBA" id="ARBA00006586"/>
    </source>
</evidence>
<dbReference type="EMBL" id="BJZO01000010">
    <property type="protein sequence ID" value="GEO80470.1"/>
    <property type="molecule type" value="Genomic_DNA"/>
</dbReference>
<dbReference type="SUPFAM" id="SSF56235">
    <property type="entry name" value="N-terminal nucleophile aminohydrolases (Ntn hydrolases)"/>
    <property type="match status" value="1"/>
</dbReference>
<comment type="caution">
    <text evidence="6">The sequence shown here is derived from an EMBL/GenBank/DDBJ whole genome shotgun (WGS) entry which is preliminary data.</text>
</comment>
<dbReference type="Pfam" id="PF01804">
    <property type="entry name" value="Penicil_amidase"/>
    <property type="match status" value="1"/>
</dbReference>
<dbReference type="RefSeq" id="WP_147162528.1">
    <property type="nucleotide sequence ID" value="NZ_BJZO01000010.1"/>
</dbReference>
<dbReference type="Gene3D" id="3.60.20.10">
    <property type="entry name" value="Glutamine Phosphoribosylpyrophosphate, subunit 1, domain 1"/>
    <property type="match status" value="1"/>
</dbReference>
<protein>
    <submittedName>
        <fullName evidence="6">Penicillin amidase</fullName>
    </submittedName>
</protein>
<dbReference type="CDD" id="cd03747">
    <property type="entry name" value="Ntn_PGA_like"/>
    <property type="match status" value="1"/>
</dbReference>
<evidence type="ECO:0000256" key="3">
    <source>
        <dbReference type="ARBA" id="ARBA00023145"/>
    </source>
</evidence>
<dbReference type="InterPro" id="IPR043146">
    <property type="entry name" value="Penicillin_amidase_N_B-knob"/>
</dbReference>
<evidence type="ECO:0000313" key="7">
    <source>
        <dbReference type="Proteomes" id="UP000321567"/>
    </source>
</evidence>
<dbReference type="Gene3D" id="1.10.439.10">
    <property type="entry name" value="Penicillin Amidohydrolase, domain 1"/>
    <property type="match status" value="1"/>
</dbReference>
<dbReference type="InterPro" id="IPR029055">
    <property type="entry name" value="Ntn_hydrolases_N"/>
</dbReference>
<dbReference type="InterPro" id="IPR014395">
    <property type="entry name" value="Pen/GL7ACA/AHL_acylase"/>
</dbReference>
<evidence type="ECO:0000256" key="2">
    <source>
        <dbReference type="ARBA" id="ARBA00022801"/>
    </source>
</evidence>
<dbReference type="Gene3D" id="2.30.120.10">
    <property type="match status" value="1"/>
</dbReference>
<dbReference type="GO" id="GO:0017000">
    <property type="term" value="P:antibiotic biosynthetic process"/>
    <property type="evidence" value="ECO:0007669"/>
    <property type="project" value="InterPro"/>
</dbReference>
<keyword evidence="2" id="KW-0378">Hydrolase</keyword>
<keyword evidence="3" id="KW-0865">Zymogen</keyword>
<dbReference type="InterPro" id="IPR002692">
    <property type="entry name" value="S45"/>
</dbReference>
<reference evidence="6 7" key="1">
    <citation type="submission" date="2019-07" db="EMBL/GenBank/DDBJ databases">
        <title>Whole genome shotgun sequence of Rhodospirillum oryzae NBRC 107573.</title>
        <authorList>
            <person name="Hosoyama A."/>
            <person name="Uohara A."/>
            <person name="Ohji S."/>
            <person name="Ichikawa N."/>
        </authorList>
    </citation>
    <scope>NUCLEOTIDE SEQUENCE [LARGE SCALE GENOMIC DNA]</scope>
    <source>
        <strain evidence="6 7">NBRC 107573</strain>
    </source>
</reference>
<dbReference type="PANTHER" id="PTHR34218">
    <property type="entry name" value="PEPTIDASE S45 PENICILLIN AMIDASE"/>
    <property type="match status" value="1"/>
</dbReference>
<dbReference type="GO" id="GO:0016811">
    <property type="term" value="F:hydrolase activity, acting on carbon-nitrogen (but not peptide) bonds, in linear amides"/>
    <property type="evidence" value="ECO:0007669"/>
    <property type="project" value="InterPro"/>
</dbReference>
<dbReference type="OrthoDB" id="9760084at2"/>
<feature type="active site" description="Nucleophile" evidence="4">
    <location>
        <position position="258"/>
    </location>
</feature>